<reference evidence="2 3" key="1">
    <citation type="submission" date="2018-07" db="EMBL/GenBank/DDBJ databases">
        <title>High-quality-draft genome sequence of Gaiella occulta.</title>
        <authorList>
            <person name="Severino R."/>
            <person name="Froufe H.J.C."/>
            <person name="Rainey F.A."/>
            <person name="Barroso C."/>
            <person name="Albuquerque L."/>
            <person name="Lobo-Da-Cunha A."/>
            <person name="Da Costa M.S."/>
            <person name="Egas C."/>
        </authorList>
    </citation>
    <scope>NUCLEOTIDE SEQUENCE [LARGE SCALE GENOMIC DNA]</scope>
    <source>
        <strain evidence="2 3">F2-233</strain>
    </source>
</reference>
<dbReference type="EMBL" id="QQZY01000003">
    <property type="protein sequence ID" value="RDI74773.1"/>
    <property type="molecule type" value="Genomic_DNA"/>
</dbReference>
<dbReference type="Proteomes" id="UP000254134">
    <property type="component" value="Unassembled WGS sequence"/>
</dbReference>
<feature type="region of interest" description="Disordered" evidence="1">
    <location>
        <begin position="41"/>
        <end position="69"/>
    </location>
</feature>
<evidence type="ECO:0000313" key="3">
    <source>
        <dbReference type="Proteomes" id="UP000254134"/>
    </source>
</evidence>
<gene>
    <name evidence="2" type="ORF">Gocc_1662</name>
</gene>
<keyword evidence="3" id="KW-1185">Reference proteome</keyword>
<comment type="caution">
    <text evidence="2">The sequence shown here is derived from an EMBL/GenBank/DDBJ whole genome shotgun (WGS) entry which is preliminary data.</text>
</comment>
<evidence type="ECO:0000256" key="1">
    <source>
        <dbReference type="SAM" id="MobiDB-lite"/>
    </source>
</evidence>
<name>A0A7M2YXB1_9ACTN</name>
<reference evidence="3" key="2">
    <citation type="journal article" date="2019" name="MicrobiologyOpen">
        <title>High-quality draft genome sequence of Gaiella occulta isolated from a 150 meter deep mineral water borehole and comparison with the genome sequences of other deep-branching lineages of the phylum Actinobacteria.</title>
        <authorList>
            <person name="Severino R."/>
            <person name="Froufe H.J.C."/>
            <person name="Barroso C."/>
            <person name="Albuquerque L."/>
            <person name="Lobo-da-Cunha A."/>
            <person name="da Costa M.S."/>
            <person name="Egas C."/>
        </authorList>
    </citation>
    <scope>NUCLEOTIDE SEQUENCE [LARGE SCALE GENOMIC DNA]</scope>
    <source>
        <strain evidence="3">F2-233</strain>
    </source>
</reference>
<dbReference type="AlphaFoldDB" id="A0A7M2YXB1"/>
<evidence type="ECO:0000313" key="2">
    <source>
        <dbReference type="EMBL" id="RDI74773.1"/>
    </source>
</evidence>
<sequence length="69" mass="7310">MPDPHDGVEAAVTVALARESVDVDDEPEAYRSPWWSAGLAEAAERTPPTPRCGAYGTCSPRSTRGAPRA</sequence>
<proteinExistence type="predicted"/>
<protein>
    <submittedName>
        <fullName evidence="2">Uncharacterized protein</fullName>
    </submittedName>
</protein>
<accession>A0A7M2YXB1</accession>
<organism evidence="2 3">
    <name type="scientific">Gaiella occulta</name>
    <dbReference type="NCBI Taxonomy" id="1002870"/>
    <lineage>
        <taxon>Bacteria</taxon>
        <taxon>Bacillati</taxon>
        <taxon>Actinomycetota</taxon>
        <taxon>Thermoleophilia</taxon>
        <taxon>Gaiellales</taxon>
        <taxon>Gaiellaceae</taxon>
        <taxon>Gaiella</taxon>
    </lineage>
</organism>